<proteinExistence type="predicted"/>
<dbReference type="InterPro" id="IPR008160">
    <property type="entry name" value="Collagen"/>
</dbReference>
<evidence type="ECO:0000256" key="1">
    <source>
        <dbReference type="SAM" id="MobiDB-lite"/>
    </source>
</evidence>
<evidence type="ECO:0008006" key="4">
    <source>
        <dbReference type="Google" id="ProtNLM"/>
    </source>
</evidence>
<feature type="compositionally biased region" description="Low complexity" evidence="1">
    <location>
        <begin position="154"/>
        <end position="167"/>
    </location>
</feature>
<feature type="region of interest" description="Disordered" evidence="1">
    <location>
        <begin position="55"/>
        <end position="226"/>
    </location>
</feature>
<feature type="compositionally biased region" description="Low complexity" evidence="1">
    <location>
        <begin position="106"/>
        <end position="140"/>
    </location>
</feature>
<name>A0A6M4WPP9_9ACTN</name>
<dbReference type="GO" id="GO:0031012">
    <property type="term" value="C:extracellular matrix"/>
    <property type="evidence" value="ECO:0007669"/>
    <property type="project" value="TreeGrafter"/>
</dbReference>
<accession>A0A6M4WPP9</accession>
<dbReference type="Proteomes" id="UP000502665">
    <property type="component" value="Chromosome"/>
</dbReference>
<evidence type="ECO:0000313" key="3">
    <source>
        <dbReference type="Proteomes" id="UP000502665"/>
    </source>
</evidence>
<dbReference type="InterPro" id="IPR050149">
    <property type="entry name" value="Collagen_superfamily"/>
</dbReference>
<reference evidence="2" key="1">
    <citation type="submission" date="2020-03" db="EMBL/GenBank/DDBJ databases">
        <title>Molecular networking-based the target discovery of potent antiproliferative macrolactams: 5/6/7/16 polycyclic ansamycins and glycosylated trienomycin from Streptomyces cacaoi subsp. asoensis.</title>
        <authorList>
            <person name="Liu L.-L."/>
        </authorList>
    </citation>
    <scope>NUCLEOTIDE SEQUENCE [LARGE SCALE GENOMIC DNA]</scope>
    <source>
        <strain evidence="2">H2S5</strain>
    </source>
</reference>
<dbReference type="EMBL" id="CP049838">
    <property type="protein sequence ID" value="QJT01681.1"/>
    <property type="molecule type" value="Genomic_DNA"/>
</dbReference>
<dbReference type="GO" id="GO:0030020">
    <property type="term" value="F:extracellular matrix structural constituent conferring tensile strength"/>
    <property type="evidence" value="ECO:0007669"/>
    <property type="project" value="TreeGrafter"/>
</dbReference>
<feature type="compositionally biased region" description="Gly residues" evidence="1">
    <location>
        <begin position="144"/>
        <end position="153"/>
    </location>
</feature>
<dbReference type="Pfam" id="PF01391">
    <property type="entry name" value="Collagen"/>
    <property type="match status" value="2"/>
</dbReference>
<protein>
    <recommendedName>
        <fullName evidence="4">Collagen triple helix repeat-containing protein</fullName>
    </recommendedName>
</protein>
<feature type="compositionally biased region" description="Basic and acidic residues" evidence="1">
    <location>
        <begin position="71"/>
        <end position="86"/>
    </location>
</feature>
<dbReference type="GO" id="GO:0005615">
    <property type="term" value="C:extracellular space"/>
    <property type="evidence" value="ECO:0007669"/>
    <property type="project" value="TreeGrafter"/>
</dbReference>
<feature type="compositionally biased region" description="Low complexity" evidence="1">
    <location>
        <begin position="181"/>
        <end position="223"/>
    </location>
</feature>
<evidence type="ECO:0000313" key="2">
    <source>
        <dbReference type="EMBL" id="QJT01681.1"/>
    </source>
</evidence>
<gene>
    <name evidence="2" type="ORF">G9272_16310</name>
</gene>
<dbReference type="PANTHER" id="PTHR24023">
    <property type="entry name" value="COLLAGEN ALPHA"/>
    <property type="match status" value="1"/>
</dbReference>
<dbReference type="GO" id="GO:0030198">
    <property type="term" value="P:extracellular matrix organization"/>
    <property type="evidence" value="ECO:0007669"/>
    <property type="project" value="TreeGrafter"/>
</dbReference>
<keyword evidence="3" id="KW-1185">Reference proteome</keyword>
<dbReference type="AlphaFoldDB" id="A0A6M4WPP9"/>
<dbReference type="PANTHER" id="PTHR24023:SF1095">
    <property type="entry name" value="EGF-LIKE DOMAIN-CONTAINING PROTEIN"/>
    <property type="match status" value="1"/>
</dbReference>
<feature type="compositionally biased region" description="Gly residues" evidence="1">
    <location>
        <begin position="171"/>
        <end position="180"/>
    </location>
</feature>
<organism evidence="2 3">
    <name type="scientific">Streptomyces asoensis</name>
    <dbReference type="NCBI Taxonomy" id="249586"/>
    <lineage>
        <taxon>Bacteria</taxon>
        <taxon>Bacillati</taxon>
        <taxon>Actinomycetota</taxon>
        <taxon>Actinomycetes</taxon>
        <taxon>Kitasatosporales</taxon>
        <taxon>Streptomycetaceae</taxon>
        <taxon>Streptomyces</taxon>
    </lineage>
</organism>
<sequence length="359" mass="34550">MRPEFGPYSLLGPVARHRCKQAGMVASLAVILSAGVISPAAAAARSITDRVQAELPSAGDKCRPGHHKPEHHNPRAIEAGGKDKCKGPTGPTGPKGPKGPKGDKGSTGATGATGPTGPTGSTGATGSTGTQGQQGVTGPTGPTGPTGGTGATGTTGTAGVDGVTGPTGPTGPTGGTGATGTTGTAGTDGVPGPTGPTGATGTAGVDGVTGPTGATGSTGATGPCSDIDASQDANGFELRVALTGGVTYAGIHDLRGVTPRPFLWTDLSTHPNYPAGGLDPDGRDVGFVCGAAVNGHNANAGNPVKFDVMTTTGQVWETTCVAVGTTNPASLNCNDANGLPNPWTKVTLQPLVGAVNGGS</sequence>